<dbReference type="PANTHER" id="PTHR11941">
    <property type="entry name" value="ENOYL-COA HYDRATASE-RELATED"/>
    <property type="match status" value="1"/>
</dbReference>
<dbReference type="Gene3D" id="3.90.226.10">
    <property type="entry name" value="2-enoyl-CoA Hydratase, Chain A, domain 1"/>
    <property type="match status" value="1"/>
</dbReference>
<dbReference type="SUPFAM" id="SSF52096">
    <property type="entry name" value="ClpP/crotonase"/>
    <property type="match status" value="1"/>
</dbReference>
<dbReference type="InterPro" id="IPR029045">
    <property type="entry name" value="ClpP/crotonase-like_dom_sf"/>
</dbReference>
<dbReference type="GO" id="GO:0006635">
    <property type="term" value="P:fatty acid beta-oxidation"/>
    <property type="evidence" value="ECO:0007669"/>
    <property type="project" value="TreeGrafter"/>
</dbReference>
<dbReference type="EMBL" id="BMZO01000011">
    <property type="protein sequence ID" value="GHC78861.1"/>
    <property type="molecule type" value="Genomic_DNA"/>
</dbReference>
<protein>
    <submittedName>
        <fullName evidence="4">Putative enoyl-CoA hydratase echA6</fullName>
    </submittedName>
</protein>
<dbReference type="GO" id="GO:0016829">
    <property type="term" value="F:lyase activity"/>
    <property type="evidence" value="ECO:0007669"/>
    <property type="project" value="UniProtKB-KW"/>
</dbReference>
<dbReference type="InterPro" id="IPR001753">
    <property type="entry name" value="Enoyl-CoA_hydra/iso"/>
</dbReference>
<dbReference type="InterPro" id="IPR018376">
    <property type="entry name" value="Enoyl-CoA_hyd/isom_CS"/>
</dbReference>
<organism evidence="4 5">
    <name type="scientific">Limoniibacter endophyticus</name>
    <dbReference type="NCBI Taxonomy" id="1565040"/>
    <lineage>
        <taxon>Bacteria</taxon>
        <taxon>Pseudomonadati</taxon>
        <taxon>Pseudomonadota</taxon>
        <taxon>Alphaproteobacteria</taxon>
        <taxon>Hyphomicrobiales</taxon>
        <taxon>Bartonellaceae</taxon>
        <taxon>Limoniibacter</taxon>
    </lineage>
</organism>
<dbReference type="CDD" id="cd06558">
    <property type="entry name" value="crotonase-like"/>
    <property type="match status" value="1"/>
</dbReference>
<reference evidence="4" key="2">
    <citation type="submission" date="2020-09" db="EMBL/GenBank/DDBJ databases">
        <authorList>
            <person name="Sun Q."/>
            <person name="Kim S."/>
        </authorList>
    </citation>
    <scope>NUCLEOTIDE SEQUENCE</scope>
    <source>
        <strain evidence="4">KCTC 42097</strain>
    </source>
</reference>
<accession>A0A8J3GHF5</accession>
<dbReference type="InterPro" id="IPR014748">
    <property type="entry name" value="Enoyl-CoA_hydra_C"/>
</dbReference>
<evidence type="ECO:0000313" key="4">
    <source>
        <dbReference type="EMBL" id="GHC78861.1"/>
    </source>
</evidence>
<gene>
    <name evidence="4" type="primary">echA6</name>
    <name evidence="4" type="ORF">GCM10010136_30930</name>
</gene>
<evidence type="ECO:0000256" key="2">
    <source>
        <dbReference type="ARBA" id="ARBA00023239"/>
    </source>
</evidence>
<sequence length="260" mass="27229">MSDFIRIDRPEPGCARVTIDRPQKRNALNEEGWRGIGDAFEQLSVDLSIRVIILTGVPGVFCAGDDILAFAAVRDDPAARQRYWDTIMRAYAMVSAAKVPVIAAIDGPSIGGGCTLALRADFRIAGPGAVFSVPPARLGLVYPADSTALLVNAVGAGLAKYMLFTGNTVDAKHAVASGLALAASSQGAVASALELAREMSASAPLSIQAAKIAVDGIAMGRLAEVTPEVRRLSDLADASEDYREGTAAFATKRRPIFQGK</sequence>
<reference evidence="4" key="1">
    <citation type="journal article" date="2014" name="Int. J. Syst. Evol. Microbiol.">
        <title>Complete genome sequence of Corynebacterium casei LMG S-19264T (=DSM 44701T), isolated from a smear-ripened cheese.</title>
        <authorList>
            <consortium name="US DOE Joint Genome Institute (JGI-PGF)"/>
            <person name="Walter F."/>
            <person name="Albersmeier A."/>
            <person name="Kalinowski J."/>
            <person name="Ruckert C."/>
        </authorList>
    </citation>
    <scope>NUCLEOTIDE SEQUENCE</scope>
    <source>
        <strain evidence="4">KCTC 42097</strain>
    </source>
</reference>
<dbReference type="Proteomes" id="UP000641137">
    <property type="component" value="Unassembled WGS sequence"/>
</dbReference>
<keyword evidence="5" id="KW-1185">Reference proteome</keyword>
<proteinExistence type="inferred from homology"/>
<dbReference type="PANTHER" id="PTHR11941:SF54">
    <property type="entry name" value="ENOYL-COA HYDRATASE, MITOCHONDRIAL"/>
    <property type="match status" value="1"/>
</dbReference>
<comment type="similarity">
    <text evidence="1 3">Belongs to the enoyl-CoA hydratase/isomerase family.</text>
</comment>
<dbReference type="AlphaFoldDB" id="A0A8J3GHF5"/>
<dbReference type="PROSITE" id="PS00166">
    <property type="entry name" value="ENOYL_COA_HYDRATASE"/>
    <property type="match status" value="1"/>
</dbReference>
<dbReference type="Gene3D" id="1.10.12.10">
    <property type="entry name" value="Lyase 2-enoyl-coa Hydratase, Chain A, domain 2"/>
    <property type="match status" value="1"/>
</dbReference>
<keyword evidence="2" id="KW-0456">Lyase</keyword>
<evidence type="ECO:0000256" key="3">
    <source>
        <dbReference type="RuleBase" id="RU003707"/>
    </source>
</evidence>
<dbReference type="RefSeq" id="WP_189492222.1">
    <property type="nucleotide sequence ID" value="NZ_BMZO01000011.1"/>
</dbReference>
<dbReference type="Pfam" id="PF00378">
    <property type="entry name" value="ECH_1"/>
    <property type="match status" value="1"/>
</dbReference>
<comment type="caution">
    <text evidence="4">The sequence shown here is derived from an EMBL/GenBank/DDBJ whole genome shotgun (WGS) entry which is preliminary data.</text>
</comment>
<name>A0A8J3GHF5_9HYPH</name>
<evidence type="ECO:0000256" key="1">
    <source>
        <dbReference type="ARBA" id="ARBA00005254"/>
    </source>
</evidence>
<evidence type="ECO:0000313" key="5">
    <source>
        <dbReference type="Proteomes" id="UP000641137"/>
    </source>
</evidence>